<dbReference type="Proteomes" id="UP000278351">
    <property type="component" value="Unassembled WGS sequence"/>
</dbReference>
<feature type="chain" id="PRO_5018186312" description="DUF4843 domain-containing protein" evidence="1">
    <location>
        <begin position="21"/>
        <end position="260"/>
    </location>
</feature>
<organism evidence="2 3">
    <name type="scientific">Chitinophaga lutea</name>
    <dbReference type="NCBI Taxonomy" id="2488634"/>
    <lineage>
        <taxon>Bacteria</taxon>
        <taxon>Pseudomonadati</taxon>
        <taxon>Bacteroidota</taxon>
        <taxon>Chitinophagia</taxon>
        <taxon>Chitinophagales</taxon>
        <taxon>Chitinophagaceae</taxon>
        <taxon>Chitinophaga</taxon>
    </lineage>
</organism>
<evidence type="ECO:0000256" key="1">
    <source>
        <dbReference type="SAM" id="SignalP"/>
    </source>
</evidence>
<dbReference type="EMBL" id="RPDH01000001">
    <property type="protein sequence ID" value="RPE11999.1"/>
    <property type="molecule type" value="Genomic_DNA"/>
</dbReference>
<gene>
    <name evidence="2" type="ORF">EGT74_00125</name>
</gene>
<keyword evidence="3" id="KW-1185">Reference proteome</keyword>
<feature type="signal peptide" evidence="1">
    <location>
        <begin position="1"/>
        <end position="20"/>
    </location>
</feature>
<dbReference type="PROSITE" id="PS51257">
    <property type="entry name" value="PROKAR_LIPOPROTEIN"/>
    <property type="match status" value="1"/>
</dbReference>
<reference evidence="2 3" key="1">
    <citation type="submission" date="2018-11" db="EMBL/GenBank/DDBJ databases">
        <title>Chitinophaga lutea sp.nov., isolate from arsenic contaminated soil.</title>
        <authorList>
            <person name="Zong Y."/>
        </authorList>
    </citation>
    <scope>NUCLEOTIDE SEQUENCE [LARGE SCALE GENOMIC DNA]</scope>
    <source>
        <strain evidence="2 3">ZY74</strain>
    </source>
</reference>
<keyword evidence="1" id="KW-0732">Signal</keyword>
<proteinExistence type="predicted"/>
<evidence type="ECO:0000313" key="3">
    <source>
        <dbReference type="Proteomes" id="UP000278351"/>
    </source>
</evidence>
<comment type="caution">
    <text evidence="2">The sequence shown here is derived from an EMBL/GenBank/DDBJ whole genome shotgun (WGS) entry which is preliminary data.</text>
</comment>
<evidence type="ECO:0008006" key="4">
    <source>
        <dbReference type="Google" id="ProtNLM"/>
    </source>
</evidence>
<name>A0A3N4PYN1_9BACT</name>
<dbReference type="RefSeq" id="WP_123844416.1">
    <property type="nucleotide sequence ID" value="NZ_RPDH01000001.1"/>
</dbReference>
<evidence type="ECO:0000313" key="2">
    <source>
        <dbReference type="EMBL" id="RPE11999.1"/>
    </source>
</evidence>
<dbReference type="AlphaFoldDB" id="A0A3N4PYN1"/>
<dbReference type="OrthoDB" id="662785at2"/>
<accession>A0A3N4PYN1</accession>
<protein>
    <recommendedName>
        <fullName evidence="4">DUF4843 domain-containing protein</fullName>
    </recommendedName>
</protein>
<sequence length="260" mass="28919">MKTKHIFFSLMAALTMLAAACNKEGVFLYKGDMLPFVISGYNASNERLNVRLDTFQRLFQIPGGPFKVSQAFTFPEGQQTLKMSITPEGADKPVLEREWKKGDSVAKVNFFYLNGMAGEMPEPPALEEGKIKLRYMWNPVMTKYDGPVDIAVGKLFFTPKVFQELARVKNVKAGEFSETITIDPFPTAGQTYNGQPTSVLFVVYIYKAGTNEFYTAGTGYSWNITTSAPKPSANVASSKMYIFTENPSGPLMAFVKNLEI</sequence>